<evidence type="ECO:0000256" key="14">
    <source>
        <dbReference type="ARBA" id="ARBA00049255"/>
    </source>
</evidence>
<dbReference type="InterPro" id="IPR033714">
    <property type="entry name" value="tRNA_bind_bactPheRS"/>
</dbReference>
<dbReference type="HAMAP" id="MF_00283">
    <property type="entry name" value="Phe_tRNA_synth_beta1"/>
    <property type="match status" value="1"/>
</dbReference>
<dbReference type="SUPFAM" id="SSF55681">
    <property type="entry name" value="Class II aaRS and biotin synthetases"/>
    <property type="match status" value="1"/>
</dbReference>
<reference evidence="21" key="1">
    <citation type="journal article" date="2019" name="Int. J. Syst. Evol. Microbiol.">
        <title>The Global Catalogue of Microorganisms (GCM) 10K type strain sequencing project: providing services to taxonomists for standard genome sequencing and annotation.</title>
        <authorList>
            <consortium name="The Broad Institute Genomics Platform"/>
            <consortium name="The Broad Institute Genome Sequencing Center for Infectious Disease"/>
            <person name="Wu L."/>
            <person name="Ma J."/>
        </authorList>
    </citation>
    <scope>NUCLEOTIDE SEQUENCE [LARGE SCALE GENOMIC DNA]</scope>
    <source>
        <strain evidence="21">KACC 12507</strain>
    </source>
</reference>
<dbReference type="InterPro" id="IPR045060">
    <property type="entry name" value="Phe-tRNA-ligase_IIc_bsu"/>
</dbReference>
<dbReference type="InterPro" id="IPR020825">
    <property type="entry name" value="Phe-tRNA_synthase-like_B3/B4"/>
</dbReference>
<dbReference type="Gene3D" id="2.40.50.140">
    <property type="entry name" value="Nucleic acid-binding proteins"/>
    <property type="match status" value="1"/>
</dbReference>
<dbReference type="InterPro" id="IPR012340">
    <property type="entry name" value="NA-bd_OB-fold"/>
</dbReference>
<keyword evidence="8 15" id="KW-0547">Nucleotide-binding</keyword>
<evidence type="ECO:0000256" key="13">
    <source>
        <dbReference type="ARBA" id="ARBA00023146"/>
    </source>
</evidence>
<dbReference type="PROSITE" id="PS50886">
    <property type="entry name" value="TRBD"/>
    <property type="match status" value="1"/>
</dbReference>
<evidence type="ECO:0000256" key="16">
    <source>
        <dbReference type="PROSITE-ProRule" id="PRU00209"/>
    </source>
</evidence>
<evidence type="ECO:0000256" key="12">
    <source>
        <dbReference type="ARBA" id="ARBA00022917"/>
    </source>
</evidence>
<evidence type="ECO:0000259" key="17">
    <source>
        <dbReference type="PROSITE" id="PS50886"/>
    </source>
</evidence>
<dbReference type="Proteomes" id="UP001595897">
    <property type="component" value="Unassembled WGS sequence"/>
</dbReference>
<comment type="cofactor">
    <cofactor evidence="15">
        <name>Mg(2+)</name>
        <dbReference type="ChEBI" id="CHEBI:18420"/>
    </cofactor>
    <text evidence="15">Binds 2 magnesium ions per tetramer.</text>
</comment>
<comment type="similarity">
    <text evidence="2 15">Belongs to the phenylalanyl-tRNA synthetase beta subunit family. Type 1 subfamily.</text>
</comment>
<dbReference type="Pfam" id="PF03484">
    <property type="entry name" value="B5"/>
    <property type="match status" value="1"/>
</dbReference>
<dbReference type="NCBIfam" id="NF045760">
    <property type="entry name" value="YtpR"/>
    <property type="match status" value="1"/>
</dbReference>
<dbReference type="Gene3D" id="3.30.56.10">
    <property type="match status" value="2"/>
</dbReference>
<feature type="domain" description="FDX-ACB" evidence="18">
    <location>
        <begin position="701"/>
        <end position="794"/>
    </location>
</feature>
<dbReference type="InterPro" id="IPR004532">
    <property type="entry name" value="Phe-tRNA-ligase_IIc_bsu_bact"/>
</dbReference>
<dbReference type="InterPro" id="IPR045864">
    <property type="entry name" value="aa-tRNA-synth_II/BPL/LPL"/>
</dbReference>
<dbReference type="GO" id="GO:0004826">
    <property type="term" value="F:phenylalanine-tRNA ligase activity"/>
    <property type="evidence" value="ECO:0007669"/>
    <property type="project" value="UniProtKB-EC"/>
</dbReference>
<comment type="subcellular location">
    <subcellularLocation>
        <location evidence="1 15">Cytoplasm</location>
    </subcellularLocation>
</comment>
<dbReference type="PROSITE" id="PS51447">
    <property type="entry name" value="FDX_ACB"/>
    <property type="match status" value="1"/>
</dbReference>
<evidence type="ECO:0000256" key="2">
    <source>
        <dbReference type="ARBA" id="ARBA00008653"/>
    </source>
</evidence>
<comment type="subunit">
    <text evidence="3 15">Tetramer of two alpha and two beta subunits.</text>
</comment>
<keyword evidence="21" id="KW-1185">Reference proteome</keyword>
<gene>
    <name evidence="15 20" type="primary">pheT</name>
    <name evidence="20" type="ORF">ACFO4O_05090</name>
</gene>
<dbReference type="InterPro" id="IPR005146">
    <property type="entry name" value="B3/B4_tRNA-bd"/>
</dbReference>
<dbReference type="PANTHER" id="PTHR10947:SF0">
    <property type="entry name" value="PHENYLALANINE--TRNA LIGASE BETA SUBUNIT"/>
    <property type="match status" value="1"/>
</dbReference>
<keyword evidence="7 15" id="KW-0479">Metal-binding</keyword>
<feature type="binding site" evidence="15">
    <location>
        <position position="463"/>
    </location>
    <ligand>
        <name>Mg(2+)</name>
        <dbReference type="ChEBI" id="CHEBI:18420"/>
        <note>shared with alpha subunit</note>
    </ligand>
</feature>
<evidence type="ECO:0000256" key="6">
    <source>
        <dbReference type="ARBA" id="ARBA00022598"/>
    </source>
</evidence>
<dbReference type="PROSITE" id="PS51483">
    <property type="entry name" value="B5"/>
    <property type="match status" value="1"/>
</dbReference>
<keyword evidence="11 16" id="KW-0694">RNA-binding</keyword>
<evidence type="ECO:0000313" key="20">
    <source>
        <dbReference type="EMBL" id="MFC4699530.1"/>
    </source>
</evidence>
<evidence type="ECO:0000313" key="21">
    <source>
        <dbReference type="Proteomes" id="UP001595897"/>
    </source>
</evidence>
<dbReference type="SMART" id="SM00873">
    <property type="entry name" value="B3_4"/>
    <property type="match status" value="1"/>
</dbReference>
<dbReference type="InterPro" id="IPR041616">
    <property type="entry name" value="PheRS_beta_core"/>
</dbReference>
<dbReference type="InterPro" id="IPR002547">
    <property type="entry name" value="tRNA-bd_dom"/>
</dbReference>
<dbReference type="RefSeq" id="WP_382406272.1">
    <property type="nucleotide sequence ID" value="NZ_JBHSGU010000002.1"/>
</dbReference>
<evidence type="ECO:0000256" key="5">
    <source>
        <dbReference type="ARBA" id="ARBA00022555"/>
    </source>
</evidence>
<keyword evidence="12 15" id="KW-0648">Protein biosynthesis</keyword>
<evidence type="ECO:0000256" key="11">
    <source>
        <dbReference type="ARBA" id="ARBA00022884"/>
    </source>
</evidence>
<dbReference type="Gene3D" id="3.30.70.380">
    <property type="entry name" value="Ferrodoxin-fold anticodon-binding domain"/>
    <property type="match status" value="1"/>
</dbReference>
<dbReference type="InterPro" id="IPR036690">
    <property type="entry name" value="Fdx_antiC-bd_sf"/>
</dbReference>
<dbReference type="Gene3D" id="3.30.930.10">
    <property type="entry name" value="Bira Bifunctional Protein, Domain 2"/>
    <property type="match status" value="1"/>
</dbReference>
<comment type="catalytic activity">
    <reaction evidence="14 15">
        <text>tRNA(Phe) + L-phenylalanine + ATP = L-phenylalanyl-tRNA(Phe) + AMP + diphosphate + H(+)</text>
        <dbReference type="Rhea" id="RHEA:19413"/>
        <dbReference type="Rhea" id="RHEA-COMP:9668"/>
        <dbReference type="Rhea" id="RHEA-COMP:9699"/>
        <dbReference type="ChEBI" id="CHEBI:15378"/>
        <dbReference type="ChEBI" id="CHEBI:30616"/>
        <dbReference type="ChEBI" id="CHEBI:33019"/>
        <dbReference type="ChEBI" id="CHEBI:58095"/>
        <dbReference type="ChEBI" id="CHEBI:78442"/>
        <dbReference type="ChEBI" id="CHEBI:78531"/>
        <dbReference type="ChEBI" id="CHEBI:456215"/>
        <dbReference type="EC" id="6.1.1.20"/>
    </reaction>
</comment>
<dbReference type="Pfam" id="PF03483">
    <property type="entry name" value="B3_4"/>
    <property type="match status" value="1"/>
</dbReference>
<dbReference type="InterPro" id="IPR009061">
    <property type="entry name" value="DNA-bd_dom_put_sf"/>
</dbReference>
<feature type="domain" description="TRNA-binding" evidence="17">
    <location>
        <begin position="39"/>
        <end position="148"/>
    </location>
</feature>
<dbReference type="Pfam" id="PF01588">
    <property type="entry name" value="tRNA_bind"/>
    <property type="match status" value="1"/>
</dbReference>
<dbReference type="NCBIfam" id="TIGR00472">
    <property type="entry name" value="pheT_bact"/>
    <property type="match status" value="1"/>
</dbReference>
<evidence type="ECO:0000256" key="10">
    <source>
        <dbReference type="ARBA" id="ARBA00022842"/>
    </source>
</evidence>
<dbReference type="InterPro" id="IPR005147">
    <property type="entry name" value="tRNA_synthase_B5-dom"/>
</dbReference>
<dbReference type="SMART" id="SM00874">
    <property type="entry name" value="B5"/>
    <property type="match status" value="1"/>
</dbReference>
<keyword evidence="6 15" id="KW-0436">Ligase</keyword>
<organism evidence="20 21">
    <name type="scientific">Glaciecola siphonariae</name>
    <dbReference type="NCBI Taxonomy" id="521012"/>
    <lineage>
        <taxon>Bacteria</taxon>
        <taxon>Pseudomonadati</taxon>
        <taxon>Pseudomonadota</taxon>
        <taxon>Gammaproteobacteria</taxon>
        <taxon>Alteromonadales</taxon>
        <taxon>Alteromonadaceae</taxon>
        <taxon>Glaciecola</taxon>
    </lineage>
</organism>
<sequence length="795" mass="86828">MKFSESWLREWVNPALDTNALCEQLSMAGLEVDGVEPVAAAFSSVKVGEVVECGPHPDADKLQVTKVDVGDEELLDIVCGAPNCRQGLKVAVAVVGAVLPGDFKIKKAKLRGQPSHGMLCSFSELGMGEDHSGILELPTDAPIGTDLREYLDLNDQIIEIDLTPNRADCLGMKGVARELGVLNQLDVTEPVISDSDVSIDTKRDIDVLAPKACPRYLGRVIEGVDMSAASPLWMKEKLRRSGVRSIDPVVDVTNYVLLELGHPMHAFDNDALEGSIQVRFAEQDEPLTLLDGNDIKVNADTLVIADETKALALAGIFGGLVSGVTKHSKNIFLESAFFNPDDILGKSRQYSLHTDASHRYERGVDPDLQRKAMERATSLLLSIVGGKAGPVVEAVSTEDLPLRNKITLRHKRLTKVLGKEIEAKRVKDMLERLGMQVEATDTTFTVEAPSYRFDIAIEEDLIEEVARIYGYNNIENIAPLARLSMNDHVEKDVPLANIKQSLLQQGFVEAITYSFVDPKKQALLFPDVSGLELPNPISSDMSTMRLSLLPGLLNALSYNQKRQQLNIKLFETGLVFTPNANEATGVVQTPMIGGVLCGNTHQEHWTISDTPLDFFHAKAAVEQLLGFTGNAGEFDFVSAKHSAYHPGQCADVMLNGERVGTVGAVHPQHAKGLGLSGQVFAFELALSAIAERKLPWASPVSKYPINRRDIAVTVAESVETGKLLKSIEKIGISDLVDINLFDVYQGQGIEPGYKSLAISIWLQSTEKTLEDSDIQSSVDIVVRHLQERFSATLRD</sequence>
<evidence type="ECO:0000256" key="1">
    <source>
        <dbReference type="ARBA" id="ARBA00004496"/>
    </source>
</evidence>
<evidence type="ECO:0000256" key="3">
    <source>
        <dbReference type="ARBA" id="ARBA00011209"/>
    </source>
</evidence>
<keyword evidence="5 16" id="KW-0820">tRNA-binding</keyword>
<evidence type="ECO:0000259" key="19">
    <source>
        <dbReference type="PROSITE" id="PS51483"/>
    </source>
</evidence>
<name>A0ABV9LUK2_9ALTE</name>
<dbReference type="EMBL" id="JBHSGU010000002">
    <property type="protein sequence ID" value="MFC4699530.1"/>
    <property type="molecule type" value="Genomic_DNA"/>
</dbReference>
<dbReference type="Pfam" id="PF17759">
    <property type="entry name" value="tRNA_synthFbeta"/>
    <property type="match status" value="1"/>
</dbReference>
<feature type="binding site" evidence="15">
    <location>
        <position position="454"/>
    </location>
    <ligand>
        <name>Mg(2+)</name>
        <dbReference type="ChEBI" id="CHEBI:18420"/>
        <note>shared with alpha subunit</note>
    </ligand>
</feature>
<accession>A0ABV9LUK2</accession>
<keyword evidence="13 15" id="KW-0030">Aminoacyl-tRNA synthetase</keyword>
<evidence type="ECO:0000256" key="4">
    <source>
        <dbReference type="ARBA" id="ARBA00022490"/>
    </source>
</evidence>
<dbReference type="InterPro" id="IPR005121">
    <property type="entry name" value="Fdx_antiC-bd"/>
</dbReference>
<evidence type="ECO:0000259" key="18">
    <source>
        <dbReference type="PROSITE" id="PS51447"/>
    </source>
</evidence>
<feature type="domain" description="B5" evidence="19">
    <location>
        <begin position="401"/>
        <end position="476"/>
    </location>
</feature>
<dbReference type="PANTHER" id="PTHR10947">
    <property type="entry name" value="PHENYLALANYL-TRNA SYNTHETASE BETA CHAIN AND LEUCINE-RICH REPEAT-CONTAINING PROTEIN 47"/>
    <property type="match status" value="1"/>
</dbReference>
<dbReference type="SUPFAM" id="SSF50249">
    <property type="entry name" value="Nucleic acid-binding proteins"/>
    <property type="match status" value="1"/>
</dbReference>
<keyword evidence="10 15" id="KW-0460">Magnesium</keyword>
<keyword evidence="9 15" id="KW-0067">ATP-binding</keyword>
<dbReference type="EC" id="6.1.1.20" evidence="15"/>
<dbReference type="CDD" id="cd00769">
    <property type="entry name" value="PheRS_beta_core"/>
    <property type="match status" value="1"/>
</dbReference>
<dbReference type="Pfam" id="PF03147">
    <property type="entry name" value="FDX-ACB"/>
    <property type="match status" value="1"/>
</dbReference>
<evidence type="ECO:0000256" key="15">
    <source>
        <dbReference type="HAMAP-Rule" id="MF_00283"/>
    </source>
</evidence>
<feature type="binding site" evidence="15">
    <location>
        <position position="464"/>
    </location>
    <ligand>
        <name>Mg(2+)</name>
        <dbReference type="ChEBI" id="CHEBI:18420"/>
        <note>shared with alpha subunit</note>
    </ligand>
</feature>
<proteinExistence type="inferred from homology"/>
<dbReference type="CDD" id="cd02796">
    <property type="entry name" value="tRNA_bind_bactPheRS"/>
    <property type="match status" value="1"/>
</dbReference>
<evidence type="ECO:0000256" key="7">
    <source>
        <dbReference type="ARBA" id="ARBA00022723"/>
    </source>
</evidence>
<comment type="caution">
    <text evidence="20">The sequence shown here is derived from an EMBL/GenBank/DDBJ whole genome shotgun (WGS) entry which is preliminary data.</text>
</comment>
<dbReference type="SUPFAM" id="SSF54991">
    <property type="entry name" value="Anticodon-binding domain of PheRS"/>
    <property type="match status" value="1"/>
</dbReference>
<evidence type="ECO:0000256" key="8">
    <source>
        <dbReference type="ARBA" id="ARBA00022741"/>
    </source>
</evidence>
<dbReference type="SUPFAM" id="SSF56037">
    <property type="entry name" value="PheT/TilS domain"/>
    <property type="match status" value="1"/>
</dbReference>
<protein>
    <recommendedName>
        <fullName evidence="15">Phenylalanine--tRNA ligase beta subunit</fullName>
        <ecNumber evidence="15">6.1.1.20</ecNumber>
    </recommendedName>
    <alternativeName>
        <fullName evidence="15">Phenylalanyl-tRNA synthetase beta subunit</fullName>
        <shortName evidence="15">PheRS</shortName>
    </alternativeName>
</protein>
<evidence type="ECO:0000256" key="9">
    <source>
        <dbReference type="ARBA" id="ARBA00022840"/>
    </source>
</evidence>
<feature type="binding site" evidence="15">
    <location>
        <position position="460"/>
    </location>
    <ligand>
        <name>Mg(2+)</name>
        <dbReference type="ChEBI" id="CHEBI:18420"/>
        <note>shared with alpha subunit</note>
    </ligand>
</feature>
<keyword evidence="4 15" id="KW-0963">Cytoplasm</keyword>
<dbReference type="SUPFAM" id="SSF46955">
    <property type="entry name" value="Putative DNA-binding domain"/>
    <property type="match status" value="1"/>
</dbReference>
<dbReference type="SMART" id="SM00896">
    <property type="entry name" value="FDX-ACB"/>
    <property type="match status" value="1"/>
</dbReference>
<dbReference type="Gene3D" id="3.50.40.10">
    <property type="entry name" value="Phenylalanyl-trna Synthetase, Chain B, domain 3"/>
    <property type="match status" value="1"/>
</dbReference>